<protein>
    <submittedName>
        <fullName evidence="1">Uncharacterized protein</fullName>
    </submittedName>
</protein>
<gene>
    <name evidence="1" type="ORF">SAMN05443377_10584</name>
</gene>
<proteinExistence type="predicted"/>
<dbReference type="RefSeq" id="WP_177170059.1">
    <property type="nucleotide sequence ID" value="NZ_FOGZ01000005.1"/>
</dbReference>
<evidence type="ECO:0000313" key="1">
    <source>
        <dbReference type="EMBL" id="SER66749.1"/>
    </source>
</evidence>
<reference evidence="1 2" key="1">
    <citation type="submission" date="2016-10" db="EMBL/GenBank/DDBJ databases">
        <authorList>
            <person name="de Groot N.N."/>
        </authorList>
    </citation>
    <scope>NUCLEOTIDE SEQUENCE [LARGE SCALE GENOMIC DNA]</scope>
    <source>
        <strain evidence="1 2">DSM 16859</strain>
    </source>
</reference>
<dbReference type="STRING" id="64702.SAMN05443377_10584"/>
<dbReference type="Proteomes" id="UP000198815">
    <property type="component" value="Unassembled WGS sequence"/>
</dbReference>
<dbReference type="AlphaFoldDB" id="A0A1H9R3Y3"/>
<keyword evidence="2" id="KW-1185">Reference proteome</keyword>
<accession>A0A1H9R3Y3</accession>
<evidence type="ECO:0000313" key="2">
    <source>
        <dbReference type="Proteomes" id="UP000198815"/>
    </source>
</evidence>
<dbReference type="EMBL" id="FOGZ01000005">
    <property type="protein sequence ID" value="SER66749.1"/>
    <property type="molecule type" value="Genomic_DNA"/>
</dbReference>
<organism evidence="1 2">
    <name type="scientific">Propionibacterium cyclohexanicum</name>
    <dbReference type="NCBI Taxonomy" id="64702"/>
    <lineage>
        <taxon>Bacteria</taxon>
        <taxon>Bacillati</taxon>
        <taxon>Actinomycetota</taxon>
        <taxon>Actinomycetes</taxon>
        <taxon>Propionibacteriales</taxon>
        <taxon>Propionibacteriaceae</taxon>
        <taxon>Propionibacterium</taxon>
    </lineage>
</organism>
<sequence length="186" mass="20364">MGTVGADISAIEIVEKHGDGSVIDDFILTMPPGSLAETIISACAEVPDVRVLWLSRYPDQWNIESDIEAINRMSKHRGRAAQILTDDATTVFRCEWAALVNRQTREVVHATDKAPEFTPAQIDALGDLSAPVRREMGADWMPDWGEVTVAGAPVDEQRTLLLGRQGGPAFLDSELFRLEHLASAAR</sequence>
<name>A0A1H9R3Y3_9ACTN</name>